<sequence length="117" mass="11817">MKRKRPSNSEFCDMSEATAVSISQSSSLAPVTPRAPVAAADTTRIGVNIAAASVVEIPSGVEFRAPSLVVASTSVGVKDEIDNGVAPSASSGSGSGSGNAYVMLELQLTGRPGINRP</sequence>
<proteinExistence type="predicted"/>
<dbReference type="EMBL" id="JAAWWB010000005">
    <property type="protein sequence ID" value="KAG6782722.1"/>
    <property type="molecule type" value="Genomic_DNA"/>
</dbReference>
<comment type="caution">
    <text evidence="1">The sequence shown here is derived from an EMBL/GenBank/DDBJ whole genome shotgun (WGS) entry which is preliminary data.</text>
</comment>
<accession>A0A8X8D9D1</accession>
<name>A0A8X8D9D1_POPTO</name>
<dbReference type="Proteomes" id="UP000886885">
    <property type="component" value="Chromosome 3A"/>
</dbReference>
<dbReference type="OrthoDB" id="1928965at2759"/>
<evidence type="ECO:0000313" key="2">
    <source>
        <dbReference type="Proteomes" id="UP000886885"/>
    </source>
</evidence>
<organism evidence="1 2">
    <name type="scientific">Populus tomentosa</name>
    <name type="common">Chinese white poplar</name>
    <dbReference type="NCBI Taxonomy" id="118781"/>
    <lineage>
        <taxon>Eukaryota</taxon>
        <taxon>Viridiplantae</taxon>
        <taxon>Streptophyta</taxon>
        <taxon>Embryophyta</taxon>
        <taxon>Tracheophyta</taxon>
        <taxon>Spermatophyta</taxon>
        <taxon>Magnoliopsida</taxon>
        <taxon>eudicotyledons</taxon>
        <taxon>Gunneridae</taxon>
        <taxon>Pentapetalae</taxon>
        <taxon>rosids</taxon>
        <taxon>fabids</taxon>
        <taxon>Malpighiales</taxon>
        <taxon>Salicaceae</taxon>
        <taxon>Saliceae</taxon>
        <taxon>Populus</taxon>
    </lineage>
</organism>
<keyword evidence="2" id="KW-1185">Reference proteome</keyword>
<protein>
    <submittedName>
        <fullName evidence="1">Uncharacterized protein</fullName>
    </submittedName>
</protein>
<evidence type="ECO:0000313" key="1">
    <source>
        <dbReference type="EMBL" id="KAG6782722.1"/>
    </source>
</evidence>
<dbReference type="AlphaFoldDB" id="A0A8X8D9D1"/>
<reference evidence="1" key="1">
    <citation type="journal article" date="2020" name="bioRxiv">
        <title>Hybrid origin of Populus tomentosa Carr. identified through genome sequencing and phylogenomic analysis.</title>
        <authorList>
            <person name="An X."/>
            <person name="Gao K."/>
            <person name="Chen Z."/>
            <person name="Li J."/>
            <person name="Yang X."/>
            <person name="Yang X."/>
            <person name="Zhou J."/>
            <person name="Guo T."/>
            <person name="Zhao T."/>
            <person name="Huang S."/>
            <person name="Miao D."/>
            <person name="Khan W.U."/>
            <person name="Rao P."/>
            <person name="Ye M."/>
            <person name="Lei B."/>
            <person name="Liao W."/>
            <person name="Wang J."/>
            <person name="Ji L."/>
            <person name="Li Y."/>
            <person name="Guo B."/>
            <person name="Mustafa N.S."/>
            <person name="Li S."/>
            <person name="Yun Q."/>
            <person name="Keller S.R."/>
            <person name="Mao J."/>
            <person name="Zhang R."/>
            <person name="Strauss S.H."/>
        </authorList>
    </citation>
    <scope>NUCLEOTIDE SEQUENCE</scope>
    <source>
        <strain evidence="1">GM15</strain>
        <tissue evidence="1">Leaf</tissue>
    </source>
</reference>
<gene>
    <name evidence="1" type="ORF">POTOM_012135</name>
</gene>